<organism evidence="1">
    <name type="scientific">Amblyomma cajennense</name>
    <name type="common">Cayenne tick</name>
    <name type="synonym">Acarus cajennensis</name>
    <dbReference type="NCBI Taxonomy" id="34607"/>
    <lineage>
        <taxon>Eukaryota</taxon>
        <taxon>Metazoa</taxon>
        <taxon>Ecdysozoa</taxon>
        <taxon>Arthropoda</taxon>
        <taxon>Chelicerata</taxon>
        <taxon>Arachnida</taxon>
        <taxon>Acari</taxon>
        <taxon>Parasitiformes</taxon>
        <taxon>Ixodida</taxon>
        <taxon>Ixodoidea</taxon>
        <taxon>Ixodidae</taxon>
        <taxon>Amblyomminae</taxon>
        <taxon>Amblyomma</taxon>
    </lineage>
</organism>
<sequence length="78" mass="8960">MTWQLSFSLKSQQVRALFCALYSKVMHDLIYALQIPSFTLHNEACKCTDYGSKTSAWRAFCGTQFATKQQFTIKLVMP</sequence>
<accession>A0A023FBN0</accession>
<proteinExistence type="evidence at transcript level"/>
<reference evidence="1" key="1">
    <citation type="submission" date="2014-03" db="EMBL/GenBank/DDBJ databases">
        <title>The sialotranscriptome of Amblyomma triste, Amblyomma parvum and Amblyomma cajennense ticks, uncovered by 454-based RNA-seq.</title>
        <authorList>
            <person name="Garcia G.R."/>
            <person name="Gardinassi L.G."/>
            <person name="Ribeiro J.M."/>
            <person name="Anatriello E."/>
            <person name="Ferreira B.R."/>
            <person name="Moreira H.N."/>
            <person name="Mafra C."/>
            <person name="Olegario M.M."/>
            <person name="Szabo P.J."/>
            <person name="Miranda-Santos I.K."/>
            <person name="Maruyama S.R."/>
        </authorList>
    </citation>
    <scope>NUCLEOTIDE SEQUENCE</scope>
    <source>
        <strain evidence="1">Uberlandia</strain>
        <tissue evidence="1">Salivary glands</tissue>
    </source>
</reference>
<dbReference type="AlphaFoldDB" id="A0A023FBN0"/>
<dbReference type="EMBL" id="GBBK01005707">
    <property type="protein sequence ID" value="JAC18775.1"/>
    <property type="molecule type" value="mRNA"/>
</dbReference>
<protein>
    <submittedName>
        <fullName evidence="1">Putative secreted protein</fullName>
    </submittedName>
</protein>
<name>A0A023FBN0_AMBCJ</name>
<evidence type="ECO:0000313" key="1">
    <source>
        <dbReference type="EMBL" id="JAC18775.1"/>
    </source>
</evidence>